<sequence>MKRVSGNSMGWLLICSVFLPVMQCHLSRMGAENTLIALYAGRGADEDCVTATERMFQWMGYAVTRVDADYINSRGLEGFRVLCMPGGDMYQYEQDLASDGTEEIRQFIRNGGARNPSSHDLPGVILRKCRRPY</sequence>
<evidence type="ECO:0000313" key="3">
    <source>
        <dbReference type="Proteomes" id="UP000051124"/>
    </source>
</evidence>
<dbReference type="Proteomes" id="UP000051124">
    <property type="component" value="Unassembled WGS sequence"/>
</dbReference>
<dbReference type="EMBL" id="LIZT01000042">
    <property type="protein sequence ID" value="KPJ49789.1"/>
    <property type="molecule type" value="Genomic_DNA"/>
</dbReference>
<comment type="caution">
    <text evidence="2">The sequence shown here is derived from an EMBL/GenBank/DDBJ whole genome shotgun (WGS) entry which is preliminary data.</text>
</comment>
<evidence type="ECO:0000313" key="2">
    <source>
        <dbReference type="EMBL" id="KPJ49789.1"/>
    </source>
</evidence>
<organism evidence="2 3">
    <name type="scientific">candidate division TA06 bacterium DG_26</name>
    <dbReference type="NCBI Taxonomy" id="1703771"/>
    <lineage>
        <taxon>Bacteria</taxon>
        <taxon>Bacteria division TA06</taxon>
    </lineage>
</organism>
<dbReference type="Pfam" id="PF09825">
    <property type="entry name" value="BPL_N"/>
    <property type="match status" value="1"/>
</dbReference>
<dbReference type="InterPro" id="IPR019197">
    <property type="entry name" value="Biotin-prot_ligase_N"/>
</dbReference>
<gene>
    <name evidence="2" type="ORF">AMJ40_04690</name>
</gene>
<evidence type="ECO:0000259" key="1">
    <source>
        <dbReference type="Pfam" id="PF09825"/>
    </source>
</evidence>
<name>A0A0S7WHZ3_UNCT6</name>
<reference evidence="2 3" key="1">
    <citation type="journal article" date="2015" name="Microbiome">
        <title>Genomic resolution of linkages in carbon, nitrogen, and sulfur cycling among widespread estuary sediment bacteria.</title>
        <authorList>
            <person name="Baker B.J."/>
            <person name="Lazar C.S."/>
            <person name="Teske A.P."/>
            <person name="Dick G.J."/>
        </authorList>
    </citation>
    <scope>NUCLEOTIDE SEQUENCE [LARGE SCALE GENOMIC DNA]</scope>
    <source>
        <strain evidence="2">DG_26</strain>
    </source>
</reference>
<feature type="domain" description="Biotin-protein ligase N-terminal" evidence="1">
    <location>
        <begin position="36"/>
        <end position="113"/>
    </location>
</feature>
<proteinExistence type="predicted"/>
<accession>A0A0S7WHZ3</accession>
<dbReference type="AlphaFoldDB" id="A0A0S7WHZ3"/>
<protein>
    <recommendedName>
        <fullName evidence="1">Biotin-protein ligase N-terminal domain-containing protein</fullName>
    </recommendedName>
</protein>